<protein>
    <submittedName>
        <fullName evidence="2">Uncharacterized protein</fullName>
    </submittedName>
</protein>
<accession>A0A1E5XI79</accession>
<dbReference type="RefSeq" id="WP_069912393.1">
    <property type="nucleotide sequence ID" value="NZ_LAJE02000384.1"/>
</dbReference>
<feature type="chain" id="PRO_5009190243" evidence="1">
    <location>
        <begin position="25"/>
        <end position="122"/>
    </location>
</feature>
<dbReference type="EMBL" id="LAJE02000384">
    <property type="protein sequence ID" value="OEO28291.1"/>
    <property type="molecule type" value="Genomic_DNA"/>
</dbReference>
<proteinExistence type="predicted"/>
<keyword evidence="1" id="KW-0732">Signal</keyword>
<evidence type="ECO:0000256" key="1">
    <source>
        <dbReference type="SAM" id="SignalP"/>
    </source>
</evidence>
<evidence type="ECO:0000313" key="3">
    <source>
        <dbReference type="Proteomes" id="UP000095463"/>
    </source>
</evidence>
<sequence>MKKLMLAALAAIALAGSMMPPALATALPVEKDDDVCDDYLGVLKRVTPDDIAGVTEQQRVWVTEYCPGRSILRAEGNAASVRSAIGGNEVLAAALRQKGYSAGDVFAVKMMGDDTVNLYVHR</sequence>
<feature type="signal peptide" evidence="1">
    <location>
        <begin position="1"/>
        <end position="24"/>
    </location>
</feature>
<dbReference type="AlphaFoldDB" id="A0A1E5XI79"/>
<evidence type="ECO:0000313" key="2">
    <source>
        <dbReference type="EMBL" id="OEO28291.1"/>
    </source>
</evidence>
<dbReference type="Proteomes" id="UP000095463">
    <property type="component" value="Unassembled WGS sequence"/>
</dbReference>
<keyword evidence="3" id="KW-1185">Reference proteome</keyword>
<dbReference type="OrthoDB" id="7950734at2"/>
<name>A0A1E5XI79_9HYPH</name>
<organism evidence="2 3">
    <name type="scientific">Devosia insulae DS-56</name>
    <dbReference type="NCBI Taxonomy" id="1116389"/>
    <lineage>
        <taxon>Bacteria</taxon>
        <taxon>Pseudomonadati</taxon>
        <taxon>Pseudomonadota</taxon>
        <taxon>Alphaproteobacteria</taxon>
        <taxon>Hyphomicrobiales</taxon>
        <taxon>Devosiaceae</taxon>
        <taxon>Devosia</taxon>
    </lineage>
</organism>
<reference evidence="2 3" key="1">
    <citation type="journal article" date="2015" name="Genome Announc.">
        <title>Genome Assemblies of Three Soil-Associated Devosia species: D. insulae, D. limi, and D. soli.</title>
        <authorList>
            <person name="Hassan Y.I."/>
            <person name="Lepp D."/>
            <person name="Zhou T."/>
        </authorList>
    </citation>
    <scope>NUCLEOTIDE SEQUENCE [LARGE SCALE GENOMIC DNA]</scope>
    <source>
        <strain evidence="2 3">DS-56</strain>
    </source>
</reference>
<comment type="caution">
    <text evidence="2">The sequence shown here is derived from an EMBL/GenBank/DDBJ whole genome shotgun (WGS) entry which is preliminary data.</text>
</comment>
<gene>
    <name evidence="2" type="ORF">VW23_005425</name>
</gene>